<protein>
    <submittedName>
        <fullName evidence="2">Uncharacterized protein</fullName>
    </submittedName>
</protein>
<evidence type="ECO:0000256" key="1">
    <source>
        <dbReference type="SAM" id="MobiDB-lite"/>
    </source>
</evidence>
<reference evidence="2 3" key="1">
    <citation type="submission" date="2013-12" db="EMBL/GenBank/DDBJ databases">
        <title>Draft genome of the parsitic nematode Ancylostoma duodenale.</title>
        <authorList>
            <person name="Mitreva M."/>
        </authorList>
    </citation>
    <scope>NUCLEOTIDE SEQUENCE [LARGE SCALE GENOMIC DNA]</scope>
    <source>
        <strain evidence="2 3">Zhejiang</strain>
    </source>
</reference>
<feature type="compositionally biased region" description="Basic residues" evidence="1">
    <location>
        <begin position="16"/>
        <end position="25"/>
    </location>
</feature>
<organism evidence="2 3">
    <name type="scientific">Ancylostoma duodenale</name>
    <dbReference type="NCBI Taxonomy" id="51022"/>
    <lineage>
        <taxon>Eukaryota</taxon>
        <taxon>Metazoa</taxon>
        <taxon>Ecdysozoa</taxon>
        <taxon>Nematoda</taxon>
        <taxon>Chromadorea</taxon>
        <taxon>Rhabditida</taxon>
        <taxon>Rhabditina</taxon>
        <taxon>Rhabditomorpha</taxon>
        <taxon>Strongyloidea</taxon>
        <taxon>Ancylostomatidae</taxon>
        <taxon>Ancylostomatinae</taxon>
        <taxon>Ancylostoma</taxon>
    </lineage>
</organism>
<evidence type="ECO:0000313" key="2">
    <source>
        <dbReference type="EMBL" id="KIH53147.1"/>
    </source>
</evidence>
<name>A0A0C2CTL3_9BILA</name>
<keyword evidence="3" id="KW-1185">Reference proteome</keyword>
<dbReference type="Proteomes" id="UP000054047">
    <property type="component" value="Unassembled WGS sequence"/>
</dbReference>
<dbReference type="EMBL" id="KN741941">
    <property type="protein sequence ID" value="KIH53147.1"/>
    <property type="molecule type" value="Genomic_DNA"/>
</dbReference>
<evidence type="ECO:0000313" key="3">
    <source>
        <dbReference type="Proteomes" id="UP000054047"/>
    </source>
</evidence>
<accession>A0A0C2CTL3</accession>
<gene>
    <name evidence="2" type="ORF">ANCDUO_16734</name>
</gene>
<proteinExistence type="predicted"/>
<sequence length="302" mass="33223">MIVGPIPEFDNTPGKTKTKRAKRGRKAIKAKDATQISACCRTITSRNPAVSDNSALGLFFTCPGSGRRHGTVDSEEYHCTIHDVTFADVAPDETDVSIFSLVRMISIYENEADIDKNRFLMRSPNHNFVTIDGAEKAYTFYKRNCEHVLKASLVHDGSKIAMASKEVDIEISQLNDLTNAGVQFPQSNFWEDVNVCSPTAEGVDIIIYRDLKNVINAVGTVEGMHTCIFLTPTSEKPYDAKKWQALGMTLISLVRLGTKLLAVSSPRGKQHGALTERIHWTRSISSENQQLPCGGTSSGTLV</sequence>
<dbReference type="AlphaFoldDB" id="A0A0C2CTL3"/>
<feature type="region of interest" description="Disordered" evidence="1">
    <location>
        <begin position="1"/>
        <end position="25"/>
    </location>
</feature>
<dbReference type="OrthoDB" id="5865379at2759"/>